<dbReference type="InterPro" id="IPR009875">
    <property type="entry name" value="PilZ_domain"/>
</dbReference>
<protein>
    <recommendedName>
        <fullName evidence="2">PilZ domain-containing protein</fullName>
    </recommendedName>
</protein>
<dbReference type="Gene3D" id="2.40.10.220">
    <property type="entry name" value="predicted glycosyltransferase like domains"/>
    <property type="match status" value="1"/>
</dbReference>
<sequence>MSEQPTEQSEDLPETGQSESTESTNNEVEATAGKDDKPVTADSTPDLQPEPENRSTARVTLNRPMLIRLSSGETIKVRLINLSSSGLAFEYPAPAELGATFKILFQLDSKKGVINIQAEAVATHSHVRTASFLIGVEFTKISEEHADIIETFVENRHTSAAQLTGF</sequence>
<feature type="compositionally biased region" description="Low complexity" evidence="1">
    <location>
        <begin position="18"/>
        <end position="27"/>
    </location>
</feature>
<evidence type="ECO:0000313" key="3">
    <source>
        <dbReference type="EMBL" id="VAW98013.1"/>
    </source>
</evidence>
<dbReference type="SUPFAM" id="SSF141371">
    <property type="entry name" value="PilZ domain-like"/>
    <property type="match status" value="1"/>
</dbReference>
<feature type="domain" description="PilZ" evidence="2">
    <location>
        <begin position="52"/>
        <end position="154"/>
    </location>
</feature>
<dbReference type="GO" id="GO:0035438">
    <property type="term" value="F:cyclic-di-GMP binding"/>
    <property type="evidence" value="ECO:0007669"/>
    <property type="project" value="InterPro"/>
</dbReference>
<dbReference type="AlphaFoldDB" id="A0A3B1AD92"/>
<evidence type="ECO:0000256" key="1">
    <source>
        <dbReference type="SAM" id="MobiDB-lite"/>
    </source>
</evidence>
<evidence type="ECO:0000259" key="2">
    <source>
        <dbReference type="Pfam" id="PF07238"/>
    </source>
</evidence>
<accession>A0A3B1AD92</accession>
<gene>
    <name evidence="3" type="ORF">MNBD_GAMMA21-732</name>
</gene>
<dbReference type="EMBL" id="UOFR01000056">
    <property type="protein sequence ID" value="VAW98013.1"/>
    <property type="molecule type" value="Genomic_DNA"/>
</dbReference>
<reference evidence="3" key="1">
    <citation type="submission" date="2018-06" db="EMBL/GenBank/DDBJ databases">
        <authorList>
            <person name="Zhirakovskaya E."/>
        </authorList>
    </citation>
    <scope>NUCLEOTIDE SEQUENCE</scope>
</reference>
<dbReference type="Pfam" id="PF07238">
    <property type="entry name" value="PilZ"/>
    <property type="match status" value="1"/>
</dbReference>
<proteinExistence type="predicted"/>
<name>A0A3B1AD92_9ZZZZ</name>
<feature type="region of interest" description="Disordered" evidence="1">
    <location>
        <begin position="1"/>
        <end position="59"/>
    </location>
</feature>
<organism evidence="3">
    <name type="scientific">hydrothermal vent metagenome</name>
    <dbReference type="NCBI Taxonomy" id="652676"/>
    <lineage>
        <taxon>unclassified sequences</taxon>
        <taxon>metagenomes</taxon>
        <taxon>ecological metagenomes</taxon>
    </lineage>
</organism>